<proteinExistence type="predicted"/>
<dbReference type="EMBL" id="BQNB010014893">
    <property type="protein sequence ID" value="GJT33608.1"/>
    <property type="molecule type" value="Genomic_DNA"/>
</dbReference>
<name>A0ABQ5D3R5_9ASTR</name>
<protein>
    <recommendedName>
        <fullName evidence="4">Reverse transcriptase domain-containing protein</fullName>
    </recommendedName>
</protein>
<feature type="region of interest" description="Disordered" evidence="1">
    <location>
        <begin position="1"/>
        <end position="32"/>
    </location>
</feature>
<comment type="caution">
    <text evidence="2">The sequence shown here is derived from an EMBL/GenBank/DDBJ whole genome shotgun (WGS) entry which is preliminary data.</text>
</comment>
<evidence type="ECO:0000256" key="1">
    <source>
        <dbReference type="SAM" id="MobiDB-lite"/>
    </source>
</evidence>
<evidence type="ECO:0000313" key="2">
    <source>
        <dbReference type="EMBL" id="GJT33608.1"/>
    </source>
</evidence>
<accession>A0ABQ5D3R5</accession>
<evidence type="ECO:0008006" key="4">
    <source>
        <dbReference type="Google" id="ProtNLM"/>
    </source>
</evidence>
<reference evidence="2" key="1">
    <citation type="journal article" date="2022" name="Int. J. Mol. Sci.">
        <title>Draft Genome of Tanacetum Coccineum: Genomic Comparison of Closely Related Tanacetum-Family Plants.</title>
        <authorList>
            <person name="Yamashiro T."/>
            <person name="Shiraishi A."/>
            <person name="Nakayama K."/>
            <person name="Satake H."/>
        </authorList>
    </citation>
    <scope>NUCLEOTIDE SEQUENCE</scope>
</reference>
<feature type="non-terminal residue" evidence="2">
    <location>
        <position position="1"/>
    </location>
</feature>
<sequence>ERESNEFIKSSVEDLVPIPSEKEDTSDNDKDIENKDFYVSNLDEPALLVTPLSDANKDECFDPGGEIDKIDAFLDMDISMDIENDYHDLEGDIIYLESLLIDDTIPNLPPKPSVEDVLIAMSSGSVFADSLRS</sequence>
<feature type="compositionally biased region" description="Basic and acidic residues" evidence="1">
    <location>
        <begin position="20"/>
        <end position="32"/>
    </location>
</feature>
<organism evidence="2 3">
    <name type="scientific">Tanacetum coccineum</name>
    <dbReference type="NCBI Taxonomy" id="301880"/>
    <lineage>
        <taxon>Eukaryota</taxon>
        <taxon>Viridiplantae</taxon>
        <taxon>Streptophyta</taxon>
        <taxon>Embryophyta</taxon>
        <taxon>Tracheophyta</taxon>
        <taxon>Spermatophyta</taxon>
        <taxon>Magnoliopsida</taxon>
        <taxon>eudicotyledons</taxon>
        <taxon>Gunneridae</taxon>
        <taxon>Pentapetalae</taxon>
        <taxon>asterids</taxon>
        <taxon>campanulids</taxon>
        <taxon>Asterales</taxon>
        <taxon>Asteraceae</taxon>
        <taxon>Asteroideae</taxon>
        <taxon>Anthemideae</taxon>
        <taxon>Anthemidinae</taxon>
        <taxon>Tanacetum</taxon>
    </lineage>
</organism>
<gene>
    <name evidence="2" type="ORF">Tco_0924027</name>
</gene>
<evidence type="ECO:0000313" key="3">
    <source>
        <dbReference type="Proteomes" id="UP001151760"/>
    </source>
</evidence>
<reference evidence="2" key="2">
    <citation type="submission" date="2022-01" db="EMBL/GenBank/DDBJ databases">
        <authorList>
            <person name="Yamashiro T."/>
            <person name="Shiraishi A."/>
            <person name="Satake H."/>
            <person name="Nakayama K."/>
        </authorList>
    </citation>
    <scope>NUCLEOTIDE SEQUENCE</scope>
</reference>
<keyword evidence="3" id="KW-1185">Reference proteome</keyword>
<dbReference type="Proteomes" id="UP001151760">
    <property type="component" value="Unassembled WGS sequence"/>
</dbReference>